<keyword evidence="11" id="KW-1185">Reference proteome</keyword>
<keyword evidence="10" id="KW-0732">Signal</keyword>
<evidence type="ECO:0000256" key="8">
    <source>
        <dbReference type="RuleBase" id="RU004335"/>
    </source>
</evidence>
<dbReference type="KEGG" id="vra:106760024"/>
<evidence type="ECO:0000256" key="3">
    <source>
        <dbReference type="ARBA" id="ARBA00012780"/>
    </source>
</evidence>
<evidence type="ECO:0000256" key="2">
    <source>
        <dbReference type="ARBA" id="ARBA00008773"/>
    </source>
</evidence>
<dbReference type="Proteomes" id="UP000087766">
    <property type="component" value="Chromosome 5"/>
</dbReference>
<dbReference type="InterPro" id="IPR044965">
    <property type="entry name" value="Glyco_hydro_17_plant"/>
</dbReference>
<dbReference type="EC" id="3.2.1.39" evidence="3"/>
<proteinExistence type="inferred from homology"/>
<dbReference type="FunFam" id="3.20.20.80:FF:000010">
    <property type="entry name" value="glucan endo-1,3-beta-glucosidase, basic"/>
    <property type="match status" value="1"/>
</dbReference>
<evidence type="ECO:0000256" key="5">
    <source>
        <dbReference type="ARBA" id="ARBA00023295"/>
    </source>
</evidence>
<gene>
    <name evidence="12" type="primary">LOC106760024</name>
</gene>
<keyword evidence="4 9" id="KW-0378">Hydrolase</keyword>
<keyword evidence="5 9" id="KW-0326">Glycosidase</keyword>
<dbReference type="RefSeq" id="XP_014498949.1">
    <property type="nucleotide sequence ID" value="XM_014643463.2"/>
</dbReference>
<evidence type="ECO:0000256" key="4">
    <source>
        <dbReference type="ARBA" id="ARBA00022801"/>
    </source>
</evidence>
<comment type="catalytic activity">
    <reaction evidence="1">
        <text>Hydrolysis of (1-&gt;3)-beta-D-glucosidic linkages in (1-&gt;3)-beta-D-glucans.</text>
        <dbReference type="EC" id="3.2.1.39"/>
    </reaction>
</comment>
<reference evidence="12" key="2">
    <citation type="submission" date="2025-08" db="UniProtKB">
        <authorList>
            <consortium name="RefSeq"/>
        </authorList>
    </citation>
    <scope>IDENTIFICATION</scope>
    <source>
        <tissue evidence="12">Leaf</tissue>
    </source>
</reference>
<name>A0A1S3TYV7_VIGRR</name>
<reference evidence="11" key="1">
    <citation type="journal article" date="2014" name="Nat. Commun.">
        <title>Genome sequence of mungbean and insights into evolution within Vigna species.</title>
        <authorList>
            <person name="Kang Y.J."/>
            <person name="Kim S.K."/>
            <person name="Kim M.Y."/>
            <person name="Lestari P."/>
            <person name="Kim K.H."/>
            <person name="Ha B.K."/>
            <person name="Jun T.H."/>
            <person name="Hwang W.J."/>
            <person name="Lee T."/>
            <person name="Lee J."/>
            <person name="Shim S."/>
            <person name="Yoon M.Y."/>
            <person name="Jang Y.E."/>
            <person name="Han K.S."/>
            <person name="Taeprayoon P."/>
            <person name="Yoon N."/>
            <person name="Somta P."/>
            <person name="Tanya P."/>
            <person name="Kim K.S."/>
            <person name="Gwag J.G."/>
            <person name="Moon J.K."/>
            <person name="Lee Y.H."/>
            <person name="Park B.S."/>
            <person name="Bombarely A."/>
            <person name="Doyle J.J."/>
            <person name="Jackson S.A."/>
            <person name="Schafleitner R."/>
            <person name="Srinives P."/>
            <person name="Varshney R.K."/>
            <person name="Lee S.H."/>
        </authorList>
    </citation>
    <scope>NUCLEOTIDE SEQUENCE [LARGE SCALE GENOMIC DNA]</scope>
    <source>
        <strain evidence="11">cv. VC1973A</strain>
    </source>
</reference>
<dbReference type="PROSITE" id="PS00587">
    <property type="entry name" value="GLYCOSYL_HYDROL_F17"/>
    <property type="match status" value="1"/>
</dbReference>
<evidence type="ECO:0000313" key="12">
    <source>
        <dbReference type="RefSeq" id="XP_014498949.1"/>
    </source>
</evidence>
<dbReference type="GeneID" id="106760024"/>
<protein>
    <recommendedName>
        <fullName evidence="3">glucan endo-1,3-beta-D-glucosidase</fullName>
        <ecNumber evidence="3">3.2.1.39</ecNumber>
    </recommendedName>
    <alternativeName>
        <fullName evidence="6">(1-&gt;3)-beta-glucan endohydrolase</fullName>
    </alternativeName>
    <alternativeName>
        <fullName evidence="7">Beta-1,3-endoglucanase</fullName>
    </alternativeName>
</protein>
<dbReference type="AlphaFoldDB" id="A0A1S3TYV7"/>
<dbReference type="OrthoDB" id="941679at2759"/>
<dbReference type="Pfam" id="PF00332">
    <property type="entry name" value="Glyco_hydro_17"/>
    <property type="match status" value="1"/>
</dbReference>
<feature type="signal peptide" evidence="10">
    <location>
        <begin position="1"/>
        <end position="32"/>
    </location>
</feature>
<feature type="chain" id="PRO_5010387150" description="glucan endo-1,3-beta-D-glucosidase" evidence="10">
    <location>
        <begin position="33"/>
        <end position="348"/>
    </location>
</feature>
<dbReference type="InterPro" id="IPR017853">
    <property type="entry name" value="GH"/>
</dbReference>
<organism evidence="11 12">
    <name type="scientific">Vigna radiata var. radiata</name>
    <name type="common">Mung bean</name>
    <name type="synonym">Phaseolus aureus</name>
    <dbReference type="NCBI Taxonomy" id="3916"/>
    <lineage>
        <taxon>Eukaryota</taxon>
        <taxon>Viridiplantae</taxon>
        <taxon>Streptophyta</taxon>
        <taxon>Embryophyta</taxon>
        <taxon>Tracheophyta</taxon>
        <taxon>Spermatophyta</taxon>
        <taxon>Magnoliopsida</taxon>
        <taxon>eudicotyledons</taxon>
        <taxon>Gunneridae</taxon>
        <taxon>Pentapetalae</taxon>
        <taxon>rosids</taxon>
        <taxon>fabids</taxon>
        <taxon>Fabales</taxon>
        <taxon>Fabaceae</taxon>
        <taxon>Papilionoideae</taxon>
        <taxon>50 kb inversion clade</taxon>
        <taxon>NPAAA clade</taxon>
        <taxon>indigoferoid/millettioid clade</taxon>
        <taxon>Phaseoleae</taxon>
        <taxon>Vigna</taxon>
    </lineage>
</organism>
<evidence type="ECO:0000256" key="10">
    <source>
        <dbReference type="SAM" id="SignalP"/>
    </source>
</evidence>
<dbReference type="PANTHER" id="PTHR32227">
    <property type="entry name" value="GLUCAN ENDO-1,3-BETA-GLUCOSIDASE BG1-RELATED-RELATED"/>
    <property type="match status" value="1"/>
</dbReference>
<dbReference type="GO" id="GO:0042973">
    <property type="term" value="F:glucan endo-1,3-beta-D-glucosidase activity"/>
    <property type="evidence" value="ECO:0007669"/>
    <property type="project" value="UniProtKB-EC"/>
</dbReference>
<evidence type="ECO:0000256" key="1">
    <source>
        <dbReference type="ARBA" id="ARBA00000382"/>
    </source>
</evidence>
<sequence length="348" mass="38783">MSSFFSTKMFSLPTVVLLLQLFTINLRTIADAQVGMCYGTFGDNLPPANEVVSLYQENCIQKMRVFDPKPDILHALKDSNIELILGVPNIDLQQLATFPNEAITWVQNNVLDFLPNVRIKYVAVGNEVNPAVGDTYKVAKYVLPAIQNIYKAIRAKGLQDQIKVTTAIDMTMLGNTYPPSQASFRADVKSYIEPIIGYLVYANAPLLANVYPYYGYSTSPHDVSLSYALFTSPDVVVTDGEYKYQNLFDAVLDSVHAAIDNTKIGYVEVVVSESGWPSDGGFGASNDNAKTYLEGLFRRAKTGSPRRPSKPTEIYVFSMFDENQKNPDIEKHWGVFHPNKEKKFPIGC</sequence>
<dbReference type="InterPro" id="IPR000490">
    <property type="entry name" value="Glyco_hydro_17"/>
</dbReference>
<dbReference type="Gene3D" id="3.20.20.80">
    <property type="entry name" value="Glycosidases"/>
    <property type="match status" value="1"/>
</dbReference>
<comment type="similarity">
    <text evidence="2 8">Belongs to the glycosyl hydrolase 17 family.</text>
</comment>
<evidence type="ECO:0000256" key="6">
    <source>
        <dbReference type="ARBA" id="ARBA00033335"/>
    </source>
</evidence>
<evidence type="ECO:0000256" key="9">
    <source>
        <dbReference type="RuleBase" id="RU004336"/>
    </source>
</evidence>
<evidence type="ECO:0000256" key="7">
    <source>
        <dbReference type="ARBA" id="ARBA00033417"/>
    </source>
</evidence>
<dbReference type="SUPFAM" id="SSF51445">
    <property type="entry name" value="(Trans)glycosidases"/>
    <property type="match status" value="1"/>
</dbReference>
<accession>A0A1S3TYV7</accession>
<dbReference type="GO" id="GO:0005975">
    <property type="term" value="P:carbohydrate metabolic process"/>
    <property type="evidence" value="ECO:0007669"/>
    <property type="project" value="InterPro"/>
</dbReference>
<evidence type="ECO:0000313" key="11">
    <source>
        <dbReference type="Proteomes" id="UP000087766"/>
    </source>
</evidence>